<dbReference type="EMBL" id="JACCFO010000001">
    <property type="protein sequence ID" value="NYI97217.1"/>
    <property type="molecule type" value="Genomic_DNA"/>
</dbReference>
<accession>A0A853BRN7</accession>
<reference evidence="1 2" key="1">
    <citation type="submission" date="2020-07" db="EMBL/GenBank/DDBJ databases">
        <title>Sequencing the genomes of 1000 actinobacteria strains.</title>
        <authorList>
            <person name="Klenk H.-P."/>
        </authorList>
    </citation>
    <scope>NUCLEOTIDE SEQUENCE [LARGE SCALE GENOMIC DNA]</scope>
    <source>
        <strain evidence="1 2">DSM 45927</strain>
    </source>
</reference>
<name>A0A853BRN7_9ACTN</name>
<dbReference type="Proteomes" id="UP000575985">
    <property type="component" value="Unassembled WGS sequence"/>
</dbReference>
<sequence length="193" mass="19628">MTRGTTAVGIAVGGMGAWIMAAAFLSGGGAADPAPRDLCALIAPREMDTAVPLARVEHRADPRHDVLNRAECTATSGDGRQADGRRGDLAVVLERHGTTRFGSGWAEAREAFDWSRAYAAGDGSAPRAVPDLGEAAFAESGPADSGGAAGARAEVTVLLGRDVLSVSYTAEPSTPDLAREAAEAVAATVLADL</sequence>
<keyword evidence="2" id="KW-1185">Reference proteome</keyword>
<dbReference type="RefSeq" id="WP_179768573.1">
    <property type="nucleotide sequence ID" value="NZ_JACCFO010000001.1"/>
</dbReference>
<protein>
    <recommendedName>
        <fullName evidence="3">DUF3558 domain-containing protein</fullName>
    </recommendedName>
</protein>
<gene>
    <name evidence="1" type="ORF">HNR12_003494</name>
</gene>
<evidence type="ECO:0008006" key="3">
    <source>
        <dbReference type="Google" id="ProtNLM"/>
    </source>
</evidence>
<organism evidence="1 2">
    <name type="scientific">Streptomonospora nanhaiensis</name>
    <dbReference type="NCBI Taxonomy" id="1323731"/>
    <lineage>
        <taxon>Bacteria</taxon>
        <taxon>Bacillati</taxon>
        <taxon>Actinomycetota</taxon>
        <taxon>Actinomycetes</taxon>
        <taxon>Streptosporangiales</taxon>
        <taxon>Nocardiopsidaceae</taxon>
        <taxon>Streptomonospora</taxon>
    </lineage>
</organism>
<comment type="caution">
    <text evidence="1">The sequence shown here is derived from an EMBL/GenBank/DDBJ whole genome shotgun (WGS) entry which is preliminary data.</text>
</comment>
<dbReference type="AlphaFoldDB" id="A0A853BRN7"/>
<evidence type="ECO:0000313" key="2">
    <source>
        <dbReference type="Proteomes" id="UP000575985"/>
    </source>
</evidence>
<evidence type="ECO:0000313" key="1">
    <source>
        <dbReference type="EMBL" id="NYI97217.1"/>
    </source>
</evidence>
<proteinExistence type="predicted"/>